<evidence type="ECO:0000313" key="2">
    <source>
        <dbReference type="Proteomes" id="UP001060215"/>
    </source>
</evidence>
<protein>
    <submittedName>
        <fullName evidence="1">G-type lectin S-receptor-like serine/threonine-protein kinase</fullName>
    </submittedName>
</protein>
<keyword evidence="2" id="KW-1185">Reference proteome</keyword>
<gene>
    <name evidence="1" type="ORF">LOK49_LG05G00161</name>
</gene>
<name>A0ACC0HQP1_9ERIC</name>
<dbReference type="Proteomes" id="UP001060215">
    <property type="component" value="Chromosome 4"/>
</dbReference>
<dbReference type="EMBL" id="CM045761">
    <property type="protein sequence ID" value="KAI8015232.1"/>
    <property type="molecule type" value="Genomic_DNA"/>
</dbReference>
<evidence type="ECO:0000313" key="1">
    <source>
        <dbReference type="EMBL" id="KAI8015232.1"/>
    </source>
</evidence>
<proteinExistence type="predicted"/>
<organism evidence="1 2">
    <name type="scientific">Camellia lanceoleosa</name>
    <dbReference type="NCBI Taxonomy" id="1840588"/>
    <lineage>
        <taxon>Eukaryota</taxon>
        <taxon>Viridiplantae</taxon>
        <taxon>Streptophyta</taxon>
        <taxon>Embryophyta</taxon>
        <taxon>Tracheophyta</taxon>
        <taxon>Spermatophyta</taxon>
        <taxon>Magnoliopsida</taxon>
        <taxon>eudicotyledons</taxon>
        <taxon>Gunneridae</taxon>
        <taxon>Pentapetalae</taxon>
        <taxon>asterids</taxon>
        <taxon>Ericales</taxon>
        <taxon>Theaceae</taxon>
        <taxon>Camellia</taxon>
    </lineage>
</organism>
<sequence>MAYGSDYAEGTDILRFLKLDNDGNLRIYSSPKDSGSTATERWAVVSDQCQVFGNSPKFWGLFAQCAFLEYASSALIQFSYNELQRATKGF</sequence>
<reference evidence="1 2" key="1">
    <citation type="journal article" date="2022" name="Plant J.">
        <title>Chromosome-level genome of Camellia lanceoleosa provides a valuable resource for understanding genome evolution and self-incompatibility.</title>
        <authorList>
            <person name="Gong W."/>
            <person name="Xiao S."/>
            <person name="Wang L."/>
            <person name="Liao Z."/>
            <person name="Chang Y."/>
            <person name="Mo W."/>
            <person name="Hu G."/>
            <person name="Li W."/>
            <person name="Zhao G."/>
            <person name="Zhu H."/>
            <person name="Hu X."/>
            <person name="Ji K."/>
            <person name="Xiang X."/>
            <person name="Song Q."/>
            <person name="Yuan D."/>
            <person name="Jin S."/>
            <person name="Zhang L."/>
        </authorList>
    </citation>
    <scope>NUCLEOTIDE SEQUENCE [LARGE SCALE GENOMIC DNA]</scope>
    <source>
        <strain evidence="1">SQ_2022a</strain>
    </source>
</reference>
<comment type="caution">
    <text evidence="1">The sequence shown here is derived from an EMBL/GenBank/DDBJ whole genome shotgun (WGS) entry which is preliminary data.</text>
</comment>
<accession>A0ACC0HQP1</accession>